<evidence type="ECO:0000256" key="3">
    <source>
        <dbReference type="ARBA" id="ARBA00004799"/>
    </source>
</evidence>
<evidence type="ECO:0000256" key="2">
    <source>
        <dbReference type="ARBA" id="ARBA00002714"/>
    </source>
</evidence>
<dbReference type="PANTHER" id="PTHR11136:SF0">
    <property type="entry name" value="DIHYDROFOLATE SYNTHETASE-RELATED"/>
    <property type="match status" value="1"/>
</dbReference>
<dbReference type="PANTHER" id="PTHR11136">
    <property type="entry name" value="FOLYLPOLYGLUTAMATE SYNTHASE-RELATED"/>
    <property type="match status" value="1"/>
</dbReference>
<name>A0A832DGG7_9BACT</name>
<keyword evidence="12 22" id="KW-0067">ATP-binding</keyword>
<evidence type="ECO:0000256" key="8">
    <source>
        <dbReference type="ARBA" id="ARBA00019357"/>
    </source>
</evidence>
<dbReference type="Gene3D" id="3.40.1190.10">
    <property type="entry name" value="Mur-like, catalytic domain"/>
    <property type="match status" value="1"/>
</dbReference>
<evidence type="ECO:0000259" key="24">
    <source>
        <dbReference type="Pfam" id="PF08245"/>
    </source>
</evidence>
<dbReference type="EC" id="6.3.2.12" evidence="6"/>
<comment type="catalytic activity">
    <reaction evidence="20">
        <text>(6R)-5,10-methylenetetrahydrofolyl-(gamma-L-Glu)(n) + L-glutamate + ATP = (6R)-5,10-methylenetetrahydrofolyl-(gamma-L-Glu)(n+1) + ADP + phosphate + H(+)</text>
        <dbReference type="Rhea" id="RHEA:51912"/>
        <dbReference type="Rhea" id="RHEA-COMP:13257"/>
        <dbReference type="Rhea" id="RHEA-COMP:13258"/>
        <dbReference type="ChEBI" id="CHEBI:15378"/>
        <dbReference type="ChEBI" id="CHEBI:29985"/>
        <dbReference type="ChEBI" id="CHEBI:30616"/>
        <dbReference type="ChEBI" id="CHEBI:43474"/>
        <dbReference type="ChEBI" id="CHEBI:136572"/>
        <dbReference type="ChEBI" id="CHEBI:456216"/>
        <dbReference type="EC" id="6.3.2.17"/>
    </reaction>
</comment>
<evidence type="ECO:0000256" key="14">
    <source>
        <dbReference type="ARBA" id="ARBA00022909"/>
    </source>
</evidence>
<keyword evidence="11 22" id="KW-0547">Nucleotide-binding</keyword>
<dbReference type="InterPro" id="IPR001645">
    <property type="entry name" value="Folylpolyglutamate_synth"/>
</dbReference>
<comment type="caution">
    <text evidence="25">The sequence shown here is derived from an EMBL/GenBank/DDBJ whole genome shotgun (WGS) entry which is preliminary data.</text>
</comment>
<dbReference type="InterPro" id="IPR036565">
    <property type="entry name" value="Mur-like_cat_sf"/>
</dbReference>
<dbReference type="Gene3D" id="3.90.190.20">
    <property type="entry name" value="Mur ligase, C-terminal domain"/>
    <property type="match status" value="1"/>
</dbReference>
<protein>
    <recommendedName>
        <fullName evidence="8">Dihydrofolate synthase/folylpolyglutamate synthase</fullName>
        <ecNumber evidence="6">6.3.2.12</ecNumber>
        <ecNumber evidence="7">6.3.2.17</ecNumber>
    </recommendedName>
    <alternativeName>
        <fullName evidence="17">Folylpoly-gamma-glutamate synthetase-dihydrofolate synthetase</fullName>
    </alternativeName>
    <alternativeName>
        <fullName evidence="15">Folylpolyglutamate synthetase</fullName>
    </alternativeName>
    <alternativeName>
        <fullName evidence="16">Tetrahydrofolylpolyglutamate synthase</fullName>
    </alternativeName>
</protein>
<evidence type="ECO:0000256" key="17">
    <source>
        <dbReference type="ARBA" id="ARBA00032510"/>
    </source>
</evidence>
<dbReference type="EMBL" id="DSVI01000004">
    <property type="protein sequence ID" value="HGT46982.1"/>
    <property type="molecule type" value="Genomic_DNA"/>
</dbReference>
<evidence type="ECO:0000256" key="16">
    <source>
        <dbReference type="ARBA" id="ARBA00030592"/>
    </source>
</evidence>
<gene>
    <name evidence="25" type="ORF">ENS56_02995</name>
</gene>
<comment type="catalytic activity">
    <reaction evidence="19">
        <text>10-formyltetrahydrofolyl-(gamma-L-Glu)(n) + L-glutamate + ATP = 10-formyltetrahydrofolyl-(gamma-L-Glu)(n+1) + ADP + phosphate + H(+)</text>
        <dbReference type="Rhea" id="RHEA:51904"/>
        <dbReference type="Rhea" id="RHEA-COMP:13088"/>
        <dbReference type="Rhea" id="RHEA-COMP:14300"/>
        <dbReference type="ChEBI" id="CHEBI:15378"/>
        <dbReference type="ChEBI" id="CHEBI:29985"/>
        <dbReference type="ChEBI" id="CHEBI:30616"/>
        <dbReference type="ChEBI" id="CHEBI:43474"/>
        <dbReference type="ChEBI" id="CHEBI:134413"/>
        <dbReference type="ChEBI" id="CHEBI:456216"/>
        <dbReference type="EC" id="6.3.2.17"/>
    </reaction>
</comment>
<evidence type="ECO:0000256" key="5">
    <source>
        <dbReference type="ARBA" id="ARBA00008276"/>
    </source>
</evidence>
<evidence type="ECO:0000256" key="10">
    <source>
        <dbReference type="ARBA" id="ARBA00022723"/>
    </source>
</evidence>
<dbReference type="PROSITE" id="PS01012">
    <property type="entry name" value="FOLYLPOLYGLU_SYNT_2"/>
    <property type="match status" value="1"/>
</dbReference>
<dbReference type="GO" id="GO:0046656">
    <property type="term" value="P:folic acid biosynthetic process"/>
    <property type="evidence" value="ECO:0007669"/>
    <property type="project" value="UniProtKB-KW"/>
</dbReference>
<dbReference type="GO" id="GO:0004326">
    <property type="term" value="F:tetrahydrofolylpolyglutamate synthase activity"/>
    <property type="evidence" value="ECO:0007669"/>
    <property type="project" value="UniProtKB-EC"/>
</dbReference>
<dbReference type="AlphaFoldDB" id="A0A832DGG7"/>
<evidence type="ECO:0000256" key="13">
    <source>
        <dbReference type="ARBA" id="ARBA00022842"/>
    </source>
</evidence>
<reference evidence="25" key="1">
    <citation type="journal article" date="2020" name="mSystems">
        <title>Genome- and Community-Level Interaction Insights into Carbon Utilization and Element Cycling Functions of Hydrothermarchaeota in Hydrothermal Sediment.</title>
        <authorList>
            <person name="Zhou Z."/>
            <person name="Liu Y."/>
            <person name="Xu W."/>
            <person name="Pan J."/>
            <person name="Luo Z.H."/>
            <person name="Li M."/>
        </authorList>
    </citation>
    <scope>NUCLEOTIDE SEQUENCE [LARGE SCALE GENOMIC DNA]</scope>
    <source>
        <strain evidence="25">SpSt-500</strain>
    </source>
</reference>
<comment type="catalytic activity">
    <reaction evidence="21">
        <text>7,8-dihydropteroate + L-glutamate + ATP = 7,8-dihydrofolate + ADP + phosphate + H(+)</text>
        <dbReference type="Rhea" id="RHEA:23584"/>
        <dbReference type="ChEBI" id="CHEBI:15378"/>
        <dbReference type="ChEBI" id="CHEBI:17839"/>
        <dbReference type="ChEBI" id="CHEBI:29985"/>
        <dbReference type="ChEBI" id="CHEBI:30616"/>
        <dbReference type="ChEBI" id="CHEBI:43474"/>
        <dbReference type="ChEBI" id="CHEBI:57451"/>
        <dbReference type="ChEBI" id="CHEBI:456216"/>
        <dbReference type="EC" id="6.3.2.12"/>
    </reaction>
</comment>
<keyword evidence="9 22" id="KW-0436">Ligase</keyword>
<accession>A0A832DGG7</accession>
<feature type="domain" description="Mur ligase central" evidence="24">
    <location>
        <begin position="44"/>
        <end position="257"/>
    </location>
</feature>
<evidence type="ECO:0000259" key="23">
    <source>
        <dbReference type="Pfam" id="PF02875"/>
    </source>
</evidence>
<evidence type="ECO:0000256" key="15">
    <source>
        <dbReference type="ARBA" id="ARBA00030048"/>
    </source>
</evidence>
<comment type="pathway">
    <text evidence="4">Cofactor biosynthesis; tetrahydrofolylpolyglutamate biosynthesis.</text>
</comment>
<evidence type="ECO:0000256" key="9">
    <source>
        <dbReference type="ARBA" id="ARBA00022598"/>
    </source>
</evidence>
<evidence type="ECO:0000256" key="19">
    <source>
        <dbReference type="ARBA" id="ARBA00047808"/>
    </source>
</evidence>
<dbReference type="SUPFAM" id="SSF53244">
    <property type="entry name" value="MurD-like peptide ligases, peptide-binding domain"/>
    <property type="match status" value="1"/>
</dbReference>
<evidence type="ECO:0000256" key="20">
    <source>
        <dbReference type="ARBA" id="ARBA00049035"/>
    </source>
</evidence>
<dbReference type="InterPro" id="IPR013221">
    <property type="entry name" value="Mur_ligase_cen"/>
</dbReference>
<evidence type="ECO:0000256" key="6">
    <source>
        <dbReference type="ARBA" id="ARBA00013023"/>
    </source>
</evidence>
<comment type="function">
    <text evidence="2">Functions in two distinct reactions of the de novo folate biosynthetic pathway. Catalyzes the addition of a glutamate residue to dihydropteroate (7,8-dihydropteroate or H2Pte) to form dihydrofolate (7,8-dihydrofolate monoglutamate or H2Pte-Glu). Also catalyzes successive additions of L-glutamate to tetrahydrofolate or 10-formyltetrahydrofolate or 5,10-methylenetetrahydrofolate, leading to folylpolyglutamate derivatives.</text>
</comment>
<evidence type="ECO:0000256" key="12">
    <source>
        <dbReference type="ARBA" id="ARBA00022840"/>
    </source>
</evidence>
<dbReference type="NCBIfam" id="TIGR01499">
    <property type="entry name" value="folC"/>
    <property type="match status" value="1"/>
</dbReference>
<evidence type="ECO:0000256" key="21">
    <source>
        <dbReference type="ARBA" id="ARBA00049161"/>
    </source>
</evidence>
<proteinExistence type="inferred from homology"/>
<evidence type="ECO:0000256" key="11">
    <source>
        <dbReference type="ARBA" id="ARBA00022741"/>
    </source>
</evidence>
<evidence type="ECO:0000313" key="25">
    <source>
        <dbReference type="EMBL" id="HGT46982.1"/>
    </source>
</evidence>
<dbReference type="GO" id="GO:0046872">
    <property type="term" value="F:metal ion binding"/>
    <property type="evidence" value="ECO:0007669"/>
    <property type="project" value="UniProtKB-KW"/>
</dbReference>
<comment type="pathway">
    <text evidence="3">Cofactor biosynthesis; tetrahydrofolate biosynthesis; 7,8-dihydrofolate from 2-amino-4-hydroxy-6-hydroxymethyl-7,8-dihydropteridine diphosphate and 4-aminobenzoate: step 2/2.</text>
</comment>
<comment type="similarity">
    <text evidence="5 22">Belongs to the folylpolyglutamate synthase family.</text>
</comment>
<evidence type="ECO:0000256" key="1">
    <source>
        <dbReference type="ARBA" id="ARBA00001946"/>
    </source>
</evidence>
<dbReference type="Pfam" id="PF02875">
    <property type="entry name" value="Mur_ligase_C"/>
    <property type="match status" value="1"/>
</dbReference>
<evidence type="ECO:0000256" key="18">
    <source>
        <dbReference type="ARBA" id="ARBA00047493"/>
    </source>
</evidence>
<dbReference type="EC" id="6.3.2.17" evidence="7"/>
<dbReference type="GO" id="GO:0005737">
    <property type="term" value="C:cytoplasm"/>
    <property type="evidence" value="ECO:0007669"/>
    <property type="project" value="TreeGrafter"/>
</dbReference>
<dbReference type="Pfam" id="PF08245">
    <property type="entry name" value="Mur_ligase_M"/>
    <property type="match status" value="1"/>
</dbReference>
<organism evidence="25">
    <name type="scientific">Ignavibacterium album</name>
    <dbReference type="NCBI Taxonomy" id="591197"/>
    <lineage>
        <taxon>Bacteria</taxon>
        <taxon>Pseudomonadati</taxon>
        <taxon>Ignavibacteriota</taxon>
        <taxon>Ignavibacteria</taxon>
        <taxon>Ignavibacteriales</taxon>
        <taxon>Ignavibacteriaceae</taxon>
        <taxon>Ignavibacterium</taxon>
    </lineage>
</organism>
<comment type="catalytic activity">
    <reaction evidence="18">
        <text>(6S)-5,6,7,8-tetrahydrofolyl-(gamma-L-Glu)(n) + L-glutamate + ATP = (6S)-5,6,7,8-tetrahydrofolyl-(gamma-L-Glu)(n+1) + ADP + phosphate + H(+)</text>
        <dbReference type="Rhea" id="RHEA:10580"/>
        <dbReference type="Rhea" id="RHEA-COMP:14738"/>
        <dbReference type="Rhea" id="RHEA-COMP:14740"/>
        <dbReference type="ChEBI" id="CHEBI:15378"/>
        <dbReference type="ChEBI" id="CHEBI:29985"/>
        <dbReference type="ChEBI" id="CHEBI:30616"/>
        <dbReference type="ChEBI" id="CHEBI:43474"/>
        <dbReference type="ChEBI" id="CHEBI:141005"/>
        <dbReference type="ChEBI" id="CHEBI:456216"/>
        <dbReference type="EC" id="6.3.2.17"/>
    </reaction>
</comment>
<keyword evidence="14" id="KW-0289">Folate biosynthesis</keyword>
<dbReference type="InterPro" id="IPR004101">
    <property type="entry name" value="Mur_ligase_C"/>
</dbReference>
<dbReference type="GO" id="GO:0005524">
    <property type="term" value="F:ATP binding"/>
    <property type="evidence" value="ECO:0007669"/>
    <property type="project" value="UniProtKB-KW"/>
</dbReference>
<dbReference type="SUPFAM" id="SSF53623">
    <property type="entry name" value="MurD-like peptide ligases, catalytic domain"/>
    <property type="match status" value="1"/>
</dbReference>
<dbReference type="GO" id="GO:0008841">
    <property type="term" value="F:dihydrofolate synthase activity"/>
    <property type="evidence" value="ECO:0007669"/>
    <property type="project" value="UniProtKB-EC"/>
</dbReference>
<dbReference type="InterPro" id="IPR018109">
    <property type="entry name" value="Folylpolyglutamate_synth_CS"/>
</dbReference>
<feature type="domain" description="Mur ligase C-terminal" evidence="23">
    <location>
        <begin position="285"/>
        <end position="404"/>
    </location>
</feature>
<evidence type="ECO:0000256" key="22">
    <source>
        <dbReference type="PIRNR" id="PIRNR001563"/>
    </source>
</evidence>
<evidence type="ECO:0000256" key="7">
    <source>
        <dbReference type="ARBA" id="ARBA00013025"/>
    </source>
</evidence>
<sequence length="418" mass="47857">MDIKQSLDKLFSLHNFGIKLGLDNIRAFLDHIGNPEKSLKAFHIAGSNGKGSTSAFIASILIEAGYKVGLYTSPHFVRFNERIIINGKYIEDEFVADFINKHNDYIDKHGLTFFEVTTAMAFEYFKKKKVDFAVIETGLGGRLDATNVLNPLACIITSISLEHTNILGDKISQIAFEKGEIIKPGCKVFIGKLSDEAEAVIEKKCNEVKAKLFRLEDYLIEKHDIVELYTEEIELQDWEIPLKGKYQRYNAALAVLAVTKTLDIDEPRIVYDGIKNVIKNTLIQGRYEYIRKQPFILLDSAHNPDGLKVFLNDFLQEKNKYSKVYLLFSVLKDKDIDSMIKLLQNKFDNYYITEINYDRAEKLEDLKKRFDNFNIKAETITDKRKLISDFLKGDKNSCLVVVGSMYLLGEIKAILEEL</sequence>
<dbReference type="InterPro" id="IPR036615">
    <property type="entry name" value="Mur_ligase_C_dom_sf"/>
</dbReference>
<dbReference type="PIRSF" id="PIRSF001563">
    <property type="entry name" value="Folylpolyglu_synth"/>
    <property type="match status" value="1"/>
</dbReference>
<comment type="cofactor">
    <cofactor evidence="1">
        <name>Mg(2+)</name>
        <dbReference type="ChEBI" id="CHEBI:18420"/>
    </cofactor>
</comment>
<evidence type="ECO:0000256" key="4">
    <source>
        <dbReference type="ARBA" id="ARBA00005150"/>
    </source>
</evidence>
<keyword evidence="10" id="KW-0479">Metal-binding</keyword>
<dbReference type="FunFam" id="3.40.1190.10:FF:000011">
    <property type="entry name" value="Folylpolyglutamate synthase/dihydrofolate synthase"/>
    <property type="match status" value="1"/>
</dbReference>
<keyword evidence="13" id="KW-0460">Magnesium</keyword>